<dbReference type="Gene3D" id="3.90.180.10">
    <property type="entry name" value="Medium-chain alcohol dehydrogenases, catalytic domain"/>
    <property type="match status" value="1"/>
</dbReference>
<dbReference type="InterPro" id="IPR052733">
    <property type="entry name" value="Chloroplast_QOR"/>
</dbReference>
<keyword evidence="3" id="KW-1185">Reference proteome</keyword>
<dbReference type="SUPFAM" id="SSF50129">
    <property type="entry name" value="GroES-like"/>
    <property type="match status" value="1"/>
</dbReference>
<feature type="domain" description="Enoyl reductase (ER)" evidence="1">
    <location>
        <begin position="10"/>
        <end position="302"/>
    </location>
</feature>
<dbReference type="InterPro" id="IPR020843">
    <property type="entry name" value="ER"/>
</dbReference>
<protein>
    <submittedName>
        <fullName evidence="2">Putative quinone-oxidoreductase homolog,chloroplastic</fullName>
        <ecNumber evidence="2">1.-.-.-</ecNumber>
    </submittedName>
</protein>
<dbReference type="PANTHER" id="PTHR44013">
    <property type="entry name" value="ZINC-TYPE ALCOHOL DEHYDROGENASE-LIKE PROTEIN C16A3.02C"/>
    <property type="match status" value="1"/>
</dbReference>
<keyword evidence="2" id="KW-0560">Oxidoreductase</keyword>
<evidence type="ECO:0000313" key="2">
    <source>
        <dbReference type="EMBL" id="CCF85675.1"/>
    </source>
</evidence>
<dbReference type="GO" id="GO:0016491">
    <property type="term" value="F:oxidoreductase activity"/>
    <property type="evidence" value="ECO:0007669"/>
    <property type="project" value="UniProtKB-KW"/>
</dbReference>
<reference evidence="2 3" key="1">
    <citation type="journal article" date="2012" name="ISME J.">
        <title>Nitrification expanded: discovery, physiology and genomics of a nitrite-oxidizing bacterium from the phylum Chloroflexi.</title>
        <authorList>
            <person name="Sorokin D.Y."/>
            <person name="Lucker S."/>
            <person name="Vejmelkova D."/>
            <person name="Kostrikina N.A."/>
            <person name="Kleerebezem R."/>
            <person name="Rijpstra W.I."/>
            <person name="Damste J.S."/>
            <person name="Le Paslier D."/>
            <person name="Muyzer G."/>
            <person name="Wagner M."/>
            <person name="van Loosdrecht M.C."/>
            <person name="Daims H."/>
        </authorList>
    </citation>
    <scope>NUCLEOTIDE SEQUENCE [LARGE SCALE GENOMIC DNA]</scope>
    <source>
        <strain evidence="3">none</strain>
    </source>
</reference>
<dbReference type="EC" id="1.-.-.-" evidence="2"/>
<dbReference type="InterPro" id="IPR036291">
    <property type="entry name" value="NAD(P)-bd_dom_sf"/>
</dbReference>
<dbReference type="PANTHER" id="PTHR44013:SF1">
    <property type="entry name" value="ZINC-TYPE ALCOHOL DEHYDROGENASE-LIKE PROTEIN C16A3.02C"/>
    <property type="match status" value="1"/>
</dbReference>
<dbReference type="SUPFAM" id="SSF51735">
    <property type="entry name" value="NAD(P)-binding Rossmann-fold domains"/>
    <property type="match status" value="1"/>
</dbReference>
<evidence type="ECO:0000259" key="1">
    <source>
        <dbReference type="SMART" id="SM00829"/>
    </source>
</evidence>
<dbReference type="CDD" id="cd05289">
    <property type="entry name" value="MDR_like_2"/>
    <property type="match status" value="1"/>
</dbReference>
<dbReference type="Pfam" id="PF08240">
    <property type="entry name" value="ADH_N"/>
    <property type="match status" value="1"/>
</dbReference>
<comment type="caution">
    <text evidence="2">The sequence shown here is derived from an EMBL/GenBank/DDBJ whole genome shotgun (WGS) entry which is preliminary data.</text>
</comment>
<dbReference type="InterPro" id="IPR013154">
    <property type="entry name" value="ADH-like_N"/>
</dbReference>
<gene>
    <name evidence="2" type="ORF">NITHO_5380002</name>
</gene>
<evidence type="ECO:0000313" key="3">
    <source>
        <dbReference type="Proteomes" id="UP000004221"/>
    </source>
</evidence>
<sequence length="307" mass="32690">MKAIGIRRPDQMHDITLMDVPVPDIDANEVLVRVQAAGVGIHDRWALAPNPRFPYAIGLEGAGIVENVGSAVTDVKPGDRVMFSTMAQPKGGTWAEFAAVPAEALIALPDGLEFTEAAALPIAGTTALEGIKALGLDRGSTVFMAGASGAIGTLAIQLATIRGYRVAASASAKNHKHMRSLGAEFAVDYRDPEWAKQVLRWMTGGVDAALAIQPGTGRTSLQVVRDGGKVVTISGDQVMPERNITVEQMMHHPETRQDLTQLAADVAAGRVRVVFDRIYPFEQGLEALEKTASRHARGKIILTLADS</sequence>
<dbReference type="SMART" id="SM00829">
    <property type="entry name" value="PKS_ER"/>
    <property type="match status" value="1"/>
</dbReference>
<dbReference type="Pfam" id="PF13602">
    <property type="entry name" value="ADH_zinc_N_2"/>
    <property type="match status" value="1"/>
</dbReference>
<dbReference type="AlphaFoldDB" id="I4ELW2"/>
<name>I4ELW2_9BACT</name>
<proteinExistence type="predicted"/>
<organism evidence="2 3">
    <name type="scientific">Nitrolancea hollandica Lb</name>
    <dbReference type="NCBI Taxonomy" id="1129897"/>
    <lineage>
        <taxon>Bacteria</taxon>
        <taxon>Pseudomonadati</taxon>
        <taxon>Thermomicrobiota</taxon>
        <taxon>Thermomicrobia</taxon>
        <taxon>Sphaerobacterales</taxon>
        <taxon>Sphaerobacterineae</taxon>
        <taxon>Sphaerobacteraceae</taxon>
        <taxon>Nitrolancea</taxon>
    </lineage>
</organism>
<dbReference type="EMBL" id="CAGS01000488">
    <property type="protein sequence ID" value="CCF85675.1"/>
    <property type="molecule type" value="Genomic_DNA"/>
</dbReference>
<accession>I4ELW2</accession>
<dbReference type="RefSeq" id="WP_008480759.1">
    <property type="nucleotide sequence ID" value="NZ_CAGS01000488.1"/>
</dbReference>
<dbReference type="Gene3D" id="3.40.50.720">
    <property type="entry name" value="NAD(P)-binding Rossmann-like Domain"/>
    <property type="match status" value="1"/>
</dbReference>
<dbReference type="InterPro" id="IPR011032">
    <property type="entry name" value="GroES-like_sf"/>
</dbReference>
<dbReference type="Proteomes" id="UP000004221">
    <property type="component" value="Unassembled WGS sequence"/>
</dbReference>
<dbReference type="OrthoDB" id="9766898at2"/>